<dbReference type="GO" id="GO:0051536">
    <property type="term" value="F:iron-sulfur cluster binding"/>
    <property type="evidence" value="ECO:0007669"/>
    <property type="project" value="UniProtKB-KW"/>
</dbReference>
<evidence type="ECO:0000256" key="2">
    <source>
        <dbReference type="ARBA" id="ARBA00022723"/>
    </source>
</evidence>
<dbReference type="Proteomes" id="UP000031184">
    <property type="component" value="Unassembled WGS sequence"/>
</dbReference>
<dbReference type="PATRIC" id="fig|1226633.4.peg.101"/>
<comment type="similarity">
    <text evidence="1">Belongs to the FldB/FldC dehydratase alpha/beta subunit family.</text>
</comment>
<dbReference type="AlphaFoldDB" id="A0A017H320"/>
<dbReference type="Gene3D" id="3.40.50.11890">
    <property type="match status" value="1"/>
</dbReference>
<gene>
    <name evidence="5" type="ORF">C095_00550</name>
</gene>
<evidence type="ECO:0000313" key="6">
    <source>
        <dbReference type="Proteomes" id="UP000031184"/>
    </source>
</evidence>
<dbReference type="OrthoDB" id="9810278at2"/>
<dbReference type="PANTHER" id="PTHR30548">
    <property type="entry name" value="2-HYDROXYGLUTARYL-COA DEHYDRATASE, D-COMPONENT-RELATED"/>
    <property type="match status" value="1"/>
</dbReference>
<keyword evidence="4" id="KW-0411">Iron-sulfur</keyword>
<keyword evidence="3" id="KW-0408">Iron</keyword>
<dbReference type="PANTHER" id="PTHR30548:SF4">
    <property type="entry name" value="SUBUNIT OF OXYGEN-SENSITIVE 2-HYDROXYISOCAPROYL-COA DEHYDRATASE"/>
    <property type="match status" value="1"/>
</dbReference>
<keyword evidence="2" id="KW-0479">Metal-binding</keyword>
<dbReference type="EMBL" id="AUZI01000007">
    <property type="protein sequence ID" value="KID50163.1"/>
    <property type="molecule type" value="Genomic_DNA"/>
</dbReference>
<dbReference type="GO" id="GO:0046872">
    <property type="term" value="F:metal ion binding"/>
    <property type="evidence" value="ECO:0007669"/>
    <property type="project" value="UniProtKB-KW"/>
</dbReference>
<comment type="caution">
    <text evidence="5">The sequence shown here is derived from an EMBL/GenBank/DDBJ whole genome shotgun (WGS) entry which is preliminary data.</text>
</comment>
<evidence type="ECO:0000256" key="3">
    <source>
        <dbReference type="ARBA" id="ARBA00023004"/>
    </source>
</evidence>
<dbReference type="RefSeq" id="WP_005955777.1">
    <property type="nucleotide sequence ID" value="NZ_AOJP01000009.1"/>
</dbReference>
<name>A0A017H320_9FUSO</name>
<sequence length="422" mass="47705">MSETINLDEMSAKQLLGYYQEKLDEEARQAKREGKLVCWSASVAPPEFCVAMDIAMVYPETHAAGIGARKGSLDLLEVADEKGYSLDICSYARVNLGYMELLKQQALTGETPEKLANSPAAKVPLPDLVITCNNICNTLLKWYENLAKELNIPCIVIDVPFNHTMPITKHSKEYIADQFKYAIQQLEEITGKKFDYDKFLEVQEQTQRSVYQWNRLAALAHYKPSPLNGFDLFNFMALIVCARSRDYAEITFKKFADELEENLKNEVYAFKGAEKNRVTWEGIAVWPYLGHTFKSLKGMGSIMTGSAYPGIWNLTYTPGDMESMAEAYTRVYINTCLQNKADVLSKIVTDGKCDGILYHLNRSCKLMSFLNVETAELVEKATGVPYVSFDGDQTDPRNFAPAQFDTRVQALNEMMEVNNETK</sequence>
<accession>A0A017H320</accession>
<proteinExistence type="inferred from homology"/>
<evidence type="ECO:0000256" key="1">
    <source>
        <dbReference type="ARBA" id="ARBA00005806"/>
    </source>
</evidence>
<dbReference type="InterPro" id="IPR010327">
    <property type="entry name" value="FldB/FldC_alpha/beta"/>
</dbReference>
<reference evidence="5 6" key="1">
    <citation type="submission" date="2013-08" db="EMBL/GenBank/DDBJ databases">
        <title>An opportunistic ruminal bacterium that causes liver abscesses in cattle.</title>
        <authorList>
            <person name="Benahmed F.H."/>
            <person name="Rasmussen M."/>
            <person name="Harbottle H."/>
            <person name="Soppet D."/>
            <person name="Nagaraja T.G."/>
            <person name="Davidson M."/>
        </authorList>
    </citation>
    <scope>NUCLEOTIDE SEQUENCE [LARGE SCALE GENOMIC DNA]</scope>
    <source>
        <strain evidence="5 6">B35</strain>
    </source>
</reference>
<organism evidence="5 6">
    <name type="scientific">Fusobacterium necrophorum subsp. funduliforme B35</name>
    <dbReference type="NCBI Taxonomy" id="1226633"/>
    <lineage>
        <taxon>Bacteria</taxon>
        <taxon>Fusobacteriati</taxon>
        <taxon>Fusobacteriota</taxon>
        <taxon>Fusobacteriia</taxon>
        <taxon>Fusobacteriales</taxon>
        <taxon>Fusobacteriaceae</taxon>
        <taxon>Fusobacterium</taxon>
    </lineage>
</organism>
<protein>
    <submittedName>
        <fullName evidence="5">R-phenyllactate dehydratase medium subunit</fullName>
    </submittedName>
</protein>
<dbReference type="Pfam" id="PF06050">
    <property type="entry name" value="HGD-D"/>
    <property type="match status" value="1"/>
</dbReference>
<evidence type="ECO:0000256" key="4">
    <source>
        <dbReference type="ARBA" id="ARBA00023014"/>
    </source>
</evidence>
<dbReference type="GeneID" id="75076468"/>
<dbReference type="Gene3D" id="3.40.50.11900">
    <property type="match status" value="1"/>
</dbReference>
<evidence type="ECO:0000313" key="5">
    <source>
        <dbReference type="EMBL" id="KID50163.1"/>
    </source>
</evidence>